<keyword evidence="4" id="KW-0699">rRNA-binding</keyword>
<gene>
    <name evidence="4 6" type="primary">rpsR</name>
    <name evidence="6" type="ORF">CUN48_07405</name>
</gene>
<evidence type="ECO:0000256" key="4">
    <source>
        <dbReference type="HAMAP-Rule" id="MF_00270"/>
    </source>
</evidence>
<keyword evidence="2 4" id="KW-0689">Ribosomal protein</keyword>
<dbReference type="GO" id="GO:0003735">
    <property type="term" value="F:structural constituent of ribosome"/>
    <property type="evidence" value="ECO:0007669"/>
    <property type="project" value="InterPro"/>
</dbReference>
<dbReference type="GO" id="GO:0022627">
    <property type="term" value="C:cytosolic small ribosomal subunit"/>
    <property type="evidence" value="ECO:0007669"/>
    <property type="project" value="TreeGrafter"/>
</dbReference>
<dbReference type="Gene3D" id="4.10.640.10">
    <property type="entry name" value="Ribosomal protein S18"/>
    <property type="match status" value="1"/>
</dbReference>
<dbReference type="HAMAP" id="MF_00270">
    <property type="entry name" value="Ribosomal_bS18"/>
    <property type="match status" value="1"/>
</dbReference>
<evidence type="ECO:0000256" key="5">
    <source>
        <dbReference type="RuleBase" id="RU003910"/>
    </source>
</evidence>
<dbReference type="Pfam" id="PF01084">
    <property type="entry name" value="Ribosomal_S18"/>
    <property type="match status" value="1"/>
</dbReference>
<dbReference type="GO" id="GO:0070181">
    <property type="term" value="F:small ribosomal subunit rRNA binding"/>
    <property type="evidence" value="ECO:0007669"/>
    <property type="project" value="TreeGrafter"/>
</dbReference>
<evidence type="ECO:0000256" key="1">
    <source>
        <dbReference type="ARBA" id="ARBA00005589"/>
    </source>
</evidence>
<evidence type="ECO:0000313" key="7">
    <source>
        <dbReference type="Proteomes" id="UP000230790"/>
    </source>
</evidence>
<dbReference type="Proteomes" id="UP000230790">
    <property type="component" value="Unassembled WGS sequence"/>
</dbReference>
<evidence type="ECO:0000256" key="3">
    <source>
        <dbReference type="ARBA" id="ARBA00023274"/>
    </source>
</evidence>
<name>A0A2M8QD12_9CHLR</name>
<comment type="caution">
    <text evidence="6">The sequence shown here is derived from an EMBL/GenBank/DDBJ whole genome shotgun (WGS) entry which is preliminary data.</text>
</comment>
<evidence type="ECO:0000313" key="6">
    <source>
        <dbReference type="EMBL" id="PJF47691.1"/>
    </source>
</evidence>
<reference evidence="6 7" key="1">
    <citation type="submission" date="2017-11" db="EMBL/GenBank/DDBJ databases">
        <title>Evolution of Phototrophy in the Chloroflexi Phylum Driven by Horizontal Gene Transfer.</title>
        <authorList>
            <person name="Ward L.M."/>
            <person name="Hemp J."/>
            <person name="Shih P.M."/>
            <person name="Mcglynn S.E."/>
            <person name="Fischer W."/>
        </authorList>
    </citation>
    <scope>NUCLEOTIDE SEQUENCE [LARGE SCALE GENOMIC DNA]</scope>
    <source>
        <strain evidence="6">JP3_7</strain>
    </source>
</reference>
<keyword evidence="4" id="KW-0694">RNA-binding</keyword>
<dbReference type="AlphaFoldDB" id="A0A2M8QD12"/>
<proteinExistence type="inferred from homology"/>
<evidence type="ECO:0000256" key="2">
    <source>
        <dbReference type="ARBA" id="ARBA00022980"/>
    </source>
</evidence>
<dbReference type="PANTHER" id="PTHR13479:SF40">
    <property type="entry name" value="SMALL RIBOSOMAL SUBUNIT PROTEIN BS18M"/>
    <property type="match status" value="1"/>
</dbReference>
<comment type="subunit">
    <text evidence="4">Part of the 30S ribosomal subunit. Forms a tight heterodimer with protein bS6.</text>
</comment>
<comment type="similarity">
    <text evidence="1 4 5">Belongs to the bacterial ribosomal protein bS18 family.</text>
</comment>
<organism evidence="6 7">
    <name type="scientific">Candidatus Thermofonsia Clade 3 bacterium</name>
    <dbReference type="NCBI Taxonomy" id="2364212"/>
    <lineage>
        <taxon>Bacteria</taxon>
        <taxon>Bacillati</taxon>
        <taxon>Chloroflexota</taxon>
        <taxon>Candidatus Thermofontia</taxon>
        <taxon>Candidatus Thermofonsia Clade 3</taxon>
    </lineage>
</organism>
<dbReference type="SUPFAM" id="SSF46911">
    <property type="entry name" value="Ribosomal protein S18"/>
    <property type="match status" value="1"/>
</dbReference>
<dbReference type="InterPro" id="IPR001648">
    <property type="entry name" value="Ribosomal_bS18"/>
</dbReference>
<dbReference type="PANTHER" id="PTHR13479">
    <property type="entry name" value="30S RIBOSOMAL PROTEIN S18"/>
    <property type="match status" value="1"/>
</dbReference>
<sequence length="71" mass="8318">MRPRRVDEFAATNTVPDYKDYERLRRYITAQGKILPRRRSGLSAKNQRLMARAIKRARHLALLPMPGILNK</sequence>
<keyword evidence="3 4" id="KW-0687">Ribonucleoprotein</keyword>
<dbReference type="PRINTS" id="PR00974">
    <property type="entry name" value="RIBOSOMALS18"/>
</dbReference>
<comment type="function">
    <text evidence="4">Binds as a heterodimer with protein bS6 to the central domain of the 16S rRNA, where it helps stabilize the platform of the 30S subunit.</text>
</comment>
<dbReference type="InterPro" id="IPR036870">
    <property type="entry name" value="Ribosomal_bS18_sf"/>
</dbReference>
<accession>A0A2M8QD12</accession>
<dbReference type="NCBIfam" id="TIGR00165">
    <property type="entry name" value="S18"/>
    <property type="match status" value="1"/>
</dbReference>
<dbReference type="GO" id="GO:0006412">
    <property type="term" value="P:translation"/>
    <property type="evidence" value="ECO:0007669"/>
    <property type="project" value="UniProtKB-UniRule"/>
</dbReference>
<dbReference type="EMBL" id="PGTN01000038">
    <property type="protein sequence ID" value="PJF47691.1"/>
    <property type="molecule type" value="Genomic_DNA"/>
</dbReference>
<protein>
    <recommendedName>
        <fullName evidence="4">Small ribosomal subunit protein bS18</fullName>
    </recommendedName>
</protein>